<feature type="region of interest" description="Disordered" evidence="1">
    <location>
        <begin position="60"/>
        <end position="97"/>
    </location>
</feature>
<evidence type="ECO:0000313" key="2">
    <source>
        <dbReference type="EMBL" id="SPC86565.1"/>
    </source>
</evidence>
<dbReference type="AlphaFoldDB" id="A0A2N9FHJ5"/>
<proteinExistence type="predicted"/>
<accession>A0A2N9FHJ5</accession>
<name>A0A2N9FHJ5_FAGSY</name>
<evidence type="ECO:0000256" key="1">
    <source>
        <dbReference type="SAM" id="MobiDB-lite"/>
    </source>
</evidence>
<feature type="region of interest" description="Disordered" evidence="1">
    <location>
        <begin position="104"/>
        <end position="123"/>
    </location>
</feature>
<dbReference type="EMBL" id="OIVN01000859">
    <property type="protein sequence ID" value="SPC86565.1"/>
    <property type="molecule type" value="Genomic_DNA"/>
</dbReference>
<sequence>MVQETRSGVPAGVFHETLESFQQQLDDHTTGMGAIGARMDRMESSFAALQILLEERLPLRPPTQPEVNQIAPGAEARPDQEVIPPLMGEQPPLVQREENRVPIGAERRNAMPMRPPLHGDGFH</sequence>
<reference evidence="2" key="1">
    <citation type="submission" date="2018-02" db="EMBL/GenBank/DDBJ databases">
        <authorList>
            <person name="Cohen D.B."/>
            <person name="Kent A.D."/>
        </authorList>
    </citation>
    <scope>NUCLEOTIDE SEQUENCE</scope>
</reference>
<gene>
    <name evidence="2" type="ORF">FSB_LOCUS14447</name>
</gene>
<protein>
    <submittedName>
        <fullName evidence="2">Uncharacterized protein</fullName>
    </submittedName>
</protein>
<organism evidence="2">
    <name type="scientific">Fagus sylvatica</name>
    <name type="common">Beechnut</name>
    <dbReference type="NCBI Taxonomy" id="28930"/>
    <lineage>
        <taxon>Eukaryota</taxon>
        <taxon>Viridiplantae</taxon>
        <taxon>Streptophyta</taxon>
        <taxon>Embryophyta</taxon>
        <taxon>Tracheophyta</taxon>
        <taxon>Spermatophyta</taxon>
        <taxon>Magnoliopsida</taxon>
        <taxon>eudicotyledons</taxon>
        <taxon>Gunneridae</taxon>
        <taxon>Pentapetalae</taxon>
        <taxon>rosids</taxon>
        <taxon>fabids</taxon>
        <taxon>Fagales</taxon>
        <taxon>Fagaceae</taxon>
        <taxon>Fagus</taxon>
    </lineage>
</organism>